<evidence type="ECO:0000256" key="1">
    <source>
        <dbReference type="ARBA" id="ARBA00007169"/>
    </source>
</evidence>
<accession>A0AAW3I9U9</accession>
<dbReference type="RefSeq" id="WP_050444827.1">
    <property type="nucleotide sequence ID" value="NZ_LGVG01000001.1"/>
</dbReference>
<dbReference type="Gene3D" id="3.40.50.1820">
    <property type="entry name" value="alpha/beta hydrolase"/>
    <property type="match status" value="1"/>
</dbReference>
<evidence type="ECO:0000313" key="3">
    <source>
        <dbReference type="EMBL" id="KNE29609.1"/>
    </source>
</evidence>
<dbReference type="AlphaFoldDB" id="A0AAW3I9U9"/>
<evidence type="ECO:0000259" key="2">
    <source>
        <dbReference type="Pfam" id="PF00975"/>
    </source>
</evidence>
<dbReference type="PANTHER" id="PTHR11487">
    <property type="entry name" value="THIOESTERASE"/>
    <property type="match status" value="1"/>
</dbReference>
<dbReference type="InterPro" id="IPR012223">
    <property type="entry name" value="TEII"/>
</dbReference>
<proteinExistence type="inferred from homology"/>
<reference evidence="3 4" key="1">
    <citation type="submission" date="2015-07" db="EMBL/GenBank/DDBJ databases">
        <title>Draft genome of Achromobacter spanius.</title>
        <authorList>
            <person name="Wang X."/>
        </authorList>
    </citation>
    <scope>NUCLEOTIDE SEQUENCE [LARGE SCALE GENOMIC DNA]</scope>
    <source>
        <strain evidence="3 4">CGMCC9173</strain>
    </source>
</reference>
<organism evidence="3 4">
    <name type="scientific">Achromobacter spanius</name>
    <dbReference type="NCBI Taxonomy" id="217203"/>
    <lineage>
        <taxon>Bacteria</taxon>
        <taxon>Pseudomonadati</taxon>
        <taxon>Pseudomonadota</taxon>
        <taxon>Betaproteobacteria</taxon>
        <taxon>Burkholderiales</taxon>
        <taxon>Alcaligenaceae</taxon>
        <taxon>Achromobacter</taxon>
    </lineage>
</organism>
<dbReference type="EMBL" id="LGVG01000001">
    <property type="protein sequence ID" value="KNE29609.1"/>
    <property type="molecule type" value="Genomic_DNA"/>
</dbReference>
<name>A0AAW3I9U9_9BURK</name>
<protein>
    <submittedName>
        <fullName evidence="3">Thioesterase</fullName>
    </submittedName>
</protein>
<dbReference type="GO" id="GO:0008610">
    <property type="term" value="P:lipid biosynthetic process"/>
    <property type="evidence" value="ECO:0007669"/>
    <property type="project" value="TreeGrafter"/>
</dbReference>
<dbReference type="InterPro" id="IPR029058">
    <property type="entry name" value="AB_hydrolase_fold"/>
</dbReference>
<gene>
    <name evidence="3" type="ORF">AFM18_00960</name>
</gene>
<dbReference type="InterPro" id="IPR001031">
    <property type="entry name" value="Thioesterase"/>
</dbReference>
<dbReference type="PANTHER" id="PTHR11487:SF0">
    <property type="entry name" value="S-ACYL FATTY ACID SYNTHASE THIOESTERASE, MEDIUM CHAIN"/>
    <property type="match status" value="1"/>
</dbReference>
<comment type="similarity">
    <text evidence="1">Belongs to the thioesterase family.</text>
</comment>
<dbReference type="Pfam" id="PF00975">
    <property type="entry name" value="Thioesterase"/>
    <property type="match status" value="1"/>
</dbReference>
<dbReference type="Proteomes" id="UP000037511">
    <property type="component" value="Unassembled WGS sequence"/>
</dbReference>
<dbReference type="SUPFAM" id="SSF53474">
    <property type="entry name" value="alpha/beta-Hydrolases"/>
    <property type="match status" value="1"/>
</dbReference>
<sequence>MTTSTVTLLCLPCAGASATMYLRWRRALPAWLRVVPVELPGRGERYAHVHATDLDTLAAQLCDRHDADLQGHFVLFGHSMGALLAYRMASWLRRQGRHLPALLIASASPAPALRDPARFDGLDHDDALIADMRKQGGTPEAVYADTELLRLALDTLAADYRLCKFHCYAPQPPLPLPIAVFAGREDDITPAQVTGWRAETSRDCTETWFDGGHFFIRHQEPAVLAALRDVLAGLDCNASQHASALPA</sequence>
<comment type="caution">
    <text evidence="3">The sequence shown here is derived from an EMBL/GenBank/DDBJ whole genome shotgun (WGS) entry which is preliminary data.</text>
</comment>
<feature type="domain" description="Thioesterase" evidence="2">
    <location>
        <begin position="7"/>
        <end position="228"/>
    </location>
</feature>
<evidence type="ECO:0000313" key="4">
    <source>
        <dbReference type="Proteomes" id="UP000037511"/>
    </source>
</evidence>